<gene>
    <name evidence="1" type="ORF">DSO57_1011269</name>
</gene>
<organism evidence="1 2">
    <name type="scientific">Entomophthora muscae</name>
    <dbReference type="NCBI Taxonomy" id="34485"/>
    <lineage>
        <taxon>Eukaryota</taxon>
        <taxon>Fungi</taxon>
        <taxon>Fungi incertae sedis</taxon>
        <taxon>Zoopagomycota</taxon>
        <taxon>Entomophthoromycotina</taxon>
        <taxon>Entomophthoromycetes</taxon>
        <taxon>Entomophthorales</taxon>
        <taxon>Entomophthoraceae</taxon>
        <taxon>Entomophthora</taxon>
    </lineage>
</organism>
<evidence type="ECO:0000313" key="2">
    <source>
        <dbReference type="Proteomes" id="UP001165960"/>
    </source>
</evidence>
<name>A0ACC2TTP1_9FUNG</name>
<comment type="caution">
    <text evidence="1">The sequence shown here is derived from an EMBL/GenBank/DDBJ whole genome shotgun (WGS) entry which is preliminary data.</text>
</comment>
<evidence type="ECO:0000313" key="1">
    <source>
        <dbReference type="EMBL" id="KAJ9077977.1"/>
    </source>
</evidence>
<proteinExistence type="predicted"/>
<keyword evidence="2" id="KW-1185">Reference proteome</keyword>
<reference evidence="1" key="1">
    <citation type="submission" date="2022-04" db="EMBL/GenBank/DDBJ databases">
        <title>Genome of the entomopathogenic fungus Entomophthora muscae.</title>
        <authorList>
            <person name="Elya C."/>
            <person name="Lovett B.R."/>
            <person name="Lee E."/>
            <person name="Macias A.M."/>
            <person name="Hajek A.E."/>
            <person name="De Bivort B.L."/>
            <person name="Kasson M.T."/>
            <person name="De Fine Licht H.H."/>
            <person name="Stajich J.E."/>
        </authorList>
    </citation>
    <scope>NUCLEOTIDE SEQUENCE</scope>
    <source>
        <strain evidence="1">Berkeley</strain>
    </source>
</reference>
<accession>A0ACC2TTP1</accession>
<dbReference type="Proteomes" id="UP001165960">
    <property type="component" value="Unassembled WGS sequence"/>
</dbReference>
<dbReference type="EMBL" id="QTSX02002168">
    <property type="protein sequence ID" value="KAJ9077977.1"/>
    <property type="molecule type" value="Genomic_DNA"/>
</dbReference>
<protein>
    <submittedName>
        <fullName evidence="1">Uncharacterized protein</fullName>
    </submittedName>
</protein>
<sequence length="157" mass="16834">MVDGQLEYKLGSIVASKLSRKQLHSPVAWKKYPASENCWIPQPNLTPTQDMLQEFHKNNSQAAGLVKATLAATKLPPAHRGYALALLIGGGKPLSPKTESSAMDAVSLGVARSKHYHPREPALKPCLLAVIVDLNLIINCKGGCRNLSLSGVLMPCA</sequence>